<name>A0A418V1J8_RHOPL</name>
<dbReference type="InterPro" id="IPR028081">
    <property type="entry name" value="Leu-bd"/>
</dbReference>
<feature type="chain" id="PRO_5018975669" evidence="4">
    <location>
        <begin position="21"/>
        <end position="398"/>
    </location>
</feature>
<keyword evidence="3" id="KW-0813">Transport</keyword>
<dbReference type="AlphaFoldDB" id="A0A418V1J8"/>
<sequence>MKVWIAAIAALALLAGSAGAQDNRPYKIGVLTDMTGILSSSLGAGSVDGARMAIEDFGKTVNGRPVELVFADHQNKPDIGAGIARKWFDVDGVDVVTDIGNSAVALAVRELVQSKNKIAIYAGASSADLTGKACSPNTAQWSHDSYLFAHALPAALLRQGRKKWFLIVQDWAFGHSLESEVKKVVSASGGEIVDSVRHPPGTMDFSSFLVRAQSSGADTVAFLTAGQDLTNMIKQAHEFGLGGGGQQLVALAFLLSDAHGLGPQQAQNILFATVWYWNLDKRTREWSERFFARNKVMPAEAHAAVYSSTMHLLKAVEAAGSFDADKVMAKMRELPVNDFYTDGVKLREDGRLPRKAYVARTKTPAESREPWDYYQIVSEIEPDNAWRPLGDKACPLLK</sequence>
<accession>A0A418V1J8</accession>
<protein>
    <submittedName>
        <fullName evidence="6">ABC transporter substrate-binding protein</fullName>
    </submittedName>
</protein>
<dbReference type="PANTHER" id="PTHR30483:SF6">
    <property type="entry name" value="PERIPLASMIC BINDING PROTEIN OF ABC TRANSPORTER FOR NATURAL AMINO ACIDS"/>
    <property type="match status" value="1"/>
</dbReference>
<evidence type="ECO:0000256" key="4">
    <source>
        <dbReference type="SAM" id="SignalP"/>
    </source>
</evidence>
<feature type="signal peptide" evidence="4">
    <location>
        <begin position="1"/>
        <end position="20"/>
    </location>
</feature>
<dbReference type="Pfam" id="PF13458">
    <property type="entry name" value="Peripla_BP_6"/>
    <property type="match status" value="1"/>
</dbReference>
<evidence type="ECO:0000256" key="1">
    <source>
        <dbReference type="ARBA" id="ARBA00010062"/>
    </source>
</evidence>
<comment type="caution">
    <text evidence="6">The sequence shown here is derived from an EMBL/GenBank/DDBJ whole genome shotgun (WGS) entry which is preliminary data.</text>
</comment>
<gene>
    <name evidence="6" type="ORF">D4Q52_19055</name>
</gene>
<evidence type="ECO:0000313" key="7">
    <source>
        <dbReference type="Proteomes" id="UP000285523"/>
    </source>
</evidence>
<evidence type="ECO:0000259" key="5">
    <source>
        <dbReference type="Pfam" id="PF13458"/>
    </source>
</evidence>
<organism evidence="6 7">
    <name type="scientific">Rhodopseudomonas palustris</name>
    <dbReference type="NCBI Taxonomy" id="1076"/>
    <lineage>
        <taxon>Bacteria</taxon>
        <taxon>Pseudomonadati</taxon>
        <taxon>Pseudomonadota</taxon>
        <taxon>Alphaproteobacteria</taxon>
        <taxon>Hyphomicrobiales</taxon>
        <taxon>Nitrobacteraceae</taxon>
        <taxon>Rhodopseudomonas</taxon>
    </lineage>
</organism>
<dbReference type="InterPro" id="IPR028082">
    <property type="entry name" value="Peripla_BP_I"/>
</dbReference>
<keyword evidence="2 4" id="KW-0732">Signal</keyword>
<dbReference type="Proteomes" id="UP000285523">
    <property type="component" value="Unassembled WGS sequence"/>
</dbReference>
<dbReference type="RefSeq" id="WP_119858159.1">
    <property type="nucleotide sequence ID" value="NZ_QYYD01000021.1"/>
</dbReference>
<dbReference type="GO" id="GO:0006865">
    <property type="term" value="P:amino acid transport"/>
    <property type="evidence" value="ECO:0007669"/>
    <property type="project" value="UniProtKB-KW"/>
</dbReference>
<dbReference type="InterPro" id="IPR051010">
    <property type="entry name" value="BCAA_transport"/>
</dbReference>
<dbReference type="Gene3D" id="3.40.50.2300">
    <property type="match status" value="2"/>
</dbReference>
<evidence type="ECO:0000256" key="3">
    <source>
        <dbReference type="ARBA" id="ARBA00022970"/>
    </source>
</evidence>
<dbReference type="EMBL" id="QYYD01000021">
    <property type="protein sequence ID" value="RJF69751.1"/>
    <property type="molecule type" value="Genomic_DNA"/>
</dbReference>
<dbReference type="PANTHER" id="PTHR30483">
    <property type="entry name" value="LEUCINE-SPECIFIC-BINDING PROTEIN"/>
    <property type="match status" value="1"/>
</dbReference>
<evidence type="ECO:0000313" key="6">
    <source>
        <dbReference type="EMBL" id="RJF69751.1"/>
    </source>
</evidence>
<keyword evidence="3" id="KW-0029">Amino-acid transport</keyword>
<dbReference type="CDD" id="cd06327">
    <property type="entry name" value="PBP1_SBP-like"/>
    <property type="match status" value="1"/>
</dbReference>
<proteinExistence type="inferred from homology"/>
<comment type="similarity">
    <text evidence="1">Belongs to the leucine-binding protein family.</text>
</comment>
<dbReference type="OrthoDB" id="8438289at2"/>
<evidence type="ECO:0000256" key="2">
    <source>
        <dbReference type="ARBA" id="ARBA00022729"/>
    </source>
</evidence>
<dbReference type="SUPFAM" id="SSF53822">
    <property type="entry name" value="Periplasmic binding protein-like I"/>
    <property type="match status" value="1"/>
</dbReference>
<reference evidence="6 7" key="1">
    <citation type="submission" date="2018-09" db="EMBL/GenBank/DDBJ databases">
        <title>Draft genome sequence of Rhodopseudomonas palustris 2.1.18.</title>
        <authorList>
            <person name="Robertson S.L."/>
            <person name="Meyer T.E."/>
            <person name="Kyndt J.A."/>
        </authorList>
    </citation>
    <scope>NUCLEOTIDE SEQUENCE [LARGE SCALE GENOMIC DNA]</scope>
    <source>
        <strain evidence="6 7">2.1.18</strain>
    </source>
</reference>
<feature type="domain" description="Leucine-binding protein" evidence="5">
    <location>
        <begin position="25"/>
        <end position="362"/>
    </location>
</feature>